<keyword evidence="3" id="KW-1185">Reference proteome</keyword>
<evidence type="ECO:0000259" key="1">
    <source>
        <dbReference type="Pfam" id="PF13193"/>
    </source>
</evidence>
<name>A0A5N6UY80_ASPTM</name>
<dbReference type="SUPFAM" id="SSF56801">
    <property type="entry name" value="Acetyl-CoA synthetase-like"/>
    <property type="match status" value="1"/>
</dbReference>
<sequence>MVSNKTGDLAQLEGGYLFIHGRPLQDVICFSGWKVFAPEVEEALSTHPSVSQAIILGVSDPLAGQRAAALIIPKMGNTTSNRLDLATIRRWLSQEGGTLEYKLPKVQLVLDPTQKYPVTSSGKPIKPRIREELLNQVELIHSRLEGWDLAVKEPGMAARPFDWPGI</sequence>
<dbReference type="OrthoDB" id="6614653at2759"/>
<organism evidence="2 3">
    <name type="scientific">Aspergillus tamarii</name>
    <dbReference type="NCBI Taxonomy" id="41984"/>
    <lineage>
        <taxon>Eukaryota</taxon>
        <taxon>Fungi</taxon>
        <taxon>Dikarya</taxon>
        <taxon>Ascomycota</taxon>
        <taxon>Pezizomycotina</taxon>
        <taxon>Eurotiomycetes</taxon>
        <taxon>Eurotiomycetidae</taxon>
        <taxon>Eurotiales</taxon>
        <taxon>Aspergillaceae</taxon>
        <taxon>Aspergillus</taxon>
        <taxon>Aspergillus subgen. Circumdati</taxon>
    </lineage>
</organism>
<dbReference type="Pfam" id="PF13193">
    <property type="entry name" value="AMP-binding_C"/>
    <property type="match status" value="1"/>
</dbReference>
<evidence type="ECO:0000313" key="2">
    <source>
        <dbReference type="EMBL" id="KAE8162831.1"/>
    </source>
</evidence>
<protein>
    <recommendedName>
        <fullName evidence="1">AMP-binding enzyme C-terminal domain-containing protein</fullName>
    </recommendedName>
</protein>
<dbReference type="InterPro" id="IPR025110">
    <property type="entry name" value="AMP-bd_C"/>
</dbReference>
<accession>A0A5N6UY80</accession>
<dbReference type="Gene3D" id="3.30.300.30">
    <property type="match status" value="1"/>
</dbReference>
<feature type="domain" description="AMP-binding enzyme C-terminal" evidence="1">
    <location>
        <begin position="39"/>
        <end position="123"/>
    </location>
</feature>
<evidence type="ECO:0000313" key="3">
    <source>
        <dbReference type="Proteomes" id="UP000326950"/>
    </source>
</evidence>
<dbReference type="GO" id="GO:0006631">
    <property type="term" value="P:fatty acid metabolic process"/>
    <property type="evidence" value="ECO:0007669"/>
    <property type="project" value="TreeGrafter"/>
</dbReference>
<dbReference type="InterPro" id="IPR045851">
    <property type="entry name" value="AMP-bd_C_sf"/>
</dbReference>
<reference evidence="2 3" key="1">
    <citation type="submission" date="2019-04" db="EMBL/GenBank/DDBJ databases">
        <title>Friends and foes A comparative genomics study of 23 Aspergillus species from section Flavi.</title>
        <authorList>
            <consortium name="DOE Joint Genome Institute"/>
            <person name="Kjaerbolling I."/>
            <person name="Vesth T."/>
            <person name="Frisvad J.C."/>
            <person name="Nybo J.L."/>
            <person name="Theobald S."/>
            <person name="Kildgaard S."/>
            <person name="Isbrandt T."/>
            <person name="Kuo A."/>
            <person name="Sato A."/>
            <person name="Lyhne E.K."/>
            <person name="Kogle M.E."/>
            <person name="Wiebenga A."/>
            <person name="Kun R.S."/>
            <person name="Lubbers R.J."/>
            <person name="Makela M.R."/>
            <person name="Barry K."/>
            <person name="Chovatia M."/>
            <person name="Clum A."/>
            <person name="Daum C."/>
            <person name="Haridas S."/>
            <person name="He G."/>
            <person name="LaButti K."/>
            <person name="Lipzen A."/>
            <person name="Mondo S."/>
            <person name="Riley R."/>
            <person name="Salamov A."/>
            <person name="Simmons B.A."/>
            <person name="Magnuson J.K."/>
            <person name="Henrissat B."/>
            <person name="Mortensen U.H."/>
            <person name="Larsen T.O."/>
            <person name="Devries R.P."/>
            <person name="Grigoriev I.V."/>
            <person name="Machida M."/>
            <person name="Baker S.E."/>
            <person name="Andersen M.R."/>
        </authorList>
    </citation>
    <scope>NUCLEOTIDE SEQUENCE [LARGE SCALE GENOMIC DNA]</scope>
    <source>
        <strain evidence="2 3">CBS 117626</strain>
    </source>
</reference>
<gene>
    <name evidence="2" type="ORF">BDV40DRAFT_264488</name>
</gene>
<dbReference type="Proteomes" id="UP000326950">
    <property type="component" value="Unassembled WGS sequence"/>
</dbReference>
<dbReference type="AlphaFoldDB" id="A0A5N6UY80"/>
<dbReference type="PANTHER" id="PTHR43201:SF32">
    <property type="entry name" value="2-SUCCINYLBENZOATE--COA LIGASE, CHLOROPLASTIC_PEROXISOMAL"/>
    <property type="match status" value="1"/>
</dbReference>
<dbReference type="EMBL" id="ML738624">
    <property type="protein sequence ID" value="KAE8162831.1"/>
    <property type="molecule type" value="Genomic_DNA"/>
</dbReference>
<proteinExistence type="predicted"/>
<dbReference type="GO" id="GO:0031956">
    <property type="term" value="F:medium-chain fatty acid-CoA ligase activity"/>
    <property type="evidence" value="ECO:0007669"/>
    <property type="project" value="TreeGrafter"/>
</dbReference>
<dbReference type="PANTHER" id="PTHR43201">
    <property type="entry name" value="ACYL-COA SYNTHETASE"/>
    <property type="match status" value="1"/>
</dbReference>